<dbReference type="PANTHER" id="PTHR42743:SF11">
    <property type="entry name" value="AMINODEOXYCHORISMATE LYASE"/>
    <property type="match status" value="1"/>
</dbReference>
<dbReference type="Proteomes" id="UP000767854">
    <property type="component" value="Unassembled WGS sequence"/>
</dbReference>
<accession>A0ABS2MSB8</accession>
<keyword evidence="3" id="KW-0032">Aminotransferase</keyword>
<dbReference type="EC" id="2.6.1.42" evidence="3"/>
<dbReference type="GO" id="GO:0004084">
    <property type="term" value="F:branched-chain-amino-acid transaminase activity"/>
    <property type="evidence" value="ECO:0007669"/>
    <property type="project" value="UniProtKB-EC"/>
</dbReference>
<evidence type="ECO:0000256" key="1">
    <source>
        <dbReference type="ARBA" id="ARBA00001933"/>
    </source>
</evidence>
<keyword evidence="4" id="KW-1185">Reference proteome</keyword>
<evidence type="ECO:0000256" key="2">
    <source>
        <dbReference type="ARBA" id="ARBA00009320"/>
    </source>
</evidence>
<dbReference type="InterPro" id="IPR043132">
    <property type="entry name" value="BCAT-like_C"/>
</dbReference>
<evidence type="ECO:0000313" key="4">
    <source>
        <dbReference type="Proteomes" id="UP000767854"/>
    </source>
</evidence>
<gene>
    <name evidence="3" type="ORF">JOC49_001855</name>
</gene>
<dbReference type="InterPro" id="IPR043131">
    <property type="entry name" value="BCAT-like_N"/>
</dbReference>
<comment type="similarity">
    <text evidence="2">Belongs to the class-IV pyridoxal-phosphate-dependent aminotransferase family.</text>
</comment>
<dbReference type="EMBL" id="JAFBDT010000015">
    <property type="protein sequence ID" value="MBM7562311.1"/>
    <property type="molecule type" value="Genomic_DNA"/>
</dbReference>
<dbReference type="InterPro" id="IPR036038">
    <property type="entry name" value="Aminotransferase-like"/>
</dbReference>
<dbReference type="InterPro" id="IPR001544">
    <property type="entry name" value="Aminotrans_IV"/>
</dbReference>
<reference evidence="3 4" key="1">
    <citation type="submission" date="2021-01" db="EMBL/GenBank/DDBJ databases">
        <title>Genomic Encyclopedia of Type Strains, Phase IV (KMG-IV): sequencing the most valuable type-strain genomes for metagenomic binning, comparative biology and taxonomic classification.</title>
        <authorList>
            <person name="Goeker M."/>
        </authorList>
    </citation>
    <scope>NUCLEOTIDE SEQUENCE [LARGE SCALE GENOMIC DNA]</scope>
    <source>
        <strain evidence="3 4">DSM 24436</strain>
    </source>
</reference>
<dbReference type="CDD" id="cd00449">
    <property type="entry name" value="PLPDE_IV"/>
    <property type="match status" value="1"/>
</dbReference>
<sequence length="273" mass="31605">MMTLYWYNGDLEFEQEKPRFETPPVYEVIRVIDGEPLFFQEHMIRLYHSLKLVHLIIGYDEITFYKAIKKLVVKTELENNNFRIEIGINKTGNLGCLIFPVPSFYPTDEMRGKGVTLSLGMVVRQNPHAKVFYETYQDQINQLKAEKNAYEIVLHDSSGKLSEGSRSNIFFVKNKTLYSAKSKDILLGITREKIIEVLKTLKFELVEQDIYVNEITQFDACFMSGTSVHVLPIRSIDHVDYLSVENPVIQALVDGFGKTVSRDIETTRRLYND</sequence>
<organism evidence="3 4">
    <name type="scientific">Fusibacter tunisiensis</name>
    <dbReference type="NCBI Taxonomy" id="1008308"/>
    <lineage>
        <taxon>Bacteria</taxon>
        <taxon>Bacillati</taxon>
        <taxon>Bacillota</taxon>
        <taxon>Clostridia</taxon>
        <taxon>Eubacteriales</taxon>
        <taxon>Eubacteriales Family XII. Incertae Sedis</taxon>
        <taxon>Fusibacter</taxon>
    </lineage>
</organism>
<dbReference type="RefSeq" id="WP_204664605.1">
    <property type="nucleotide sequence ID" value="NZ_JAFBDT010000015.1"/>
</dbReference>
<comment type="caution">
    <text evidence="3">The sequence shown here is derived from an EMBL/GenBank/DDBJ whole genome shotgun (WGS) entry which is preliminary data.</text>
</comment>
<dbReference type="SUPFAM" id="SSF56752">
    <property type="entry name" value="D-aminoacid aminotransferase-like PLP-dependent enzymes"/>
    <property type="match status" value="1"/>
</dbReference>
<evidence type="ECO:0000313" key="3">
    <source>
        <dbReference type="EMBL" id="MBM7562311.1"/>
    </source>
</evidence>
<dbReference type="Pfam" id="PF01063">
    <property type="entry name" value="Aminotran_4"/>
    <property type="match status" value="1"/>
</dbReference>
<keyword evidence="3" id="KW-0808">Transferase</keyword>
<dbReference type="Gene3D" id="3.30.470.10">
    <property type="match status" value="1"/>
</dbReference>
<protein>
    <submittedName>
        <fullName evidence="3">Branched-chain amino acid aminotransferase</fullName>
        <ecNumber evidence="3">2.6.1.42</ecNumber>
    </submittedName>
</protein>
<name>A0ABS2MSB8_9FIRM</name>
<dbReference type="Gene3D" id="3.20.10.10">
    <property type="entry name" value="D-amino Acid Aminotransferase, subunit A, domain 2"/>
    <property type="match status" value="1"/>
</dbReference>
<dbReference type="PANTHER" id="PTHR42743">
    <property type="entry name" value="AMINO-ACID AMINOTRANSFERASE"/>
    <property type="match status" value="1"/>
</dbReference>
<proteinExistence type="inferred from homology"/>
<dbReference type="InterPro" id="IPR050571">
    <property type="entry name" value="Class-IV_PLP-Dep_Aminotrnsfr"/>
</dbReference>
<comment type="cofactor">
    <cofactor evidence="1">
        <name>pyridoxal 5'-phosphate</name>
        <dbReference type="ChEBI" id="CHEBI:597326"/>
    </cofactor>
</comment>